<dbReference type="Gene3D" id="3.40.720.10">
    <property type="entry name" value="Alkaline Phosphatase, subunit A"/>
    <property type="match status" value="1"/>
</dbReference>
<organism evidence="3">
    <name type="scientific">Oceaniferula spumae</name>
    <dbReference type="NCBI Taxonomy" id="2979115"/>
    <lineage>
        <taxon>Bacteria</taxon>
        <taxon>Pseudomonadati</taxon>
        <taxon>Verrucomicrobiota</taxon>
        <taxon>Verrucomicrobiia</taxon>
        <taxon>Verrucomicrobiales</taxon>
        <taxon>Verrucomicrobiaceae</taxon>
        <taxon>Oceaniferula</taxon>
    </lineage>
</organism>
<evidence type="ECO:0000259" key="2">
    <source>
        <dbReference type="Pfam" id="PF00884"/>
    </source>
</evidence>
<reference evidence="3" key="1">
    <citation type="submission" date="2024-07" db="EMBL/GenBank/DDBJ databases">
        <title>Complete genome sequence of Verrucomicrobiaceae bacterium NT6N.</title>
        <authorList>
            <person name="Huang C."/>
            <person name="Takami H."/>
            <person name="Hamasaki K."/>
        </authorList>
    </citation>
    <scope>NUCLEOTIDE SEQUENCE</scope>
    <source>
        <strain evidence="3">NT6N</strain>
    </source>
</reference>
<feature type="domain" description="Sulfatase N-terminal" evidence="2">
    <location>
        <begin position="25"/>
        <end position="119"/>
    </location>
</feature>
<feature type="chain" id="PRO_5043636141" evidence="1">
    <location>
        <begin position="24"/>
        <end position="474"/>
    </location>
</feature>
<dbReference type="CDD" id="cd16027">
    <property type="entry name" value="SGSH"/>
    <property type="match status" value="1"/>
</dbReference>
<feature type="signal peptide" evidence="1">
    <location>
        <begin position="1"/>
        <end position="23"/>
    </location>
</feature>
<protein>
    <submittedName>
        <fullName evidence="3">Heparan N-sulfatase</fullName>
    </submittedName>
</protein>
<dbReference type="SUPFAM" id="SSF53649">
    <property type="entry name" value="Alkaline phosphatase-like"/>
    <property type="match status" value="1"/>
</dbReference>
<accession>A0AAT9FL21</accession>
<dbReference type="AlphaFoldDB" id="A0AAT9FL21"/>
<dbReference type="InterPro" id="IPR000917">
    <property type="entry name" value="Sulfatase_N"/>
</dbReference>
<name>A0AAT9FL21_9BACT</name>
<dbReference type="InterPro" id="IPR052701">
    <property type="entry name" value="GAG_Ulvan_Degrading_Sulfatases"/>
</dbReference>
<dbReference type="KEGG" id="osu:NT6N_16890"/>
<dbReference type="PANTHER" id="PTHR43751:SF1">
    <property type="entry name" value="SULFATASE ATSG-RELATED"/>
    <property type="match status" value="1"/>
</dbReference>
<gene>
    <name evidence="3" type="ORF">NT6N_16890</name>
</gene>
<sequence length="474" mass="53049">MKRFLSTAVVVVFTLCSAGATQAKPNILFCIADDWGWPHSPLYGDKVVKTPTFESIAKRGVLFNHAFVSSPSCTPSRNAALTGQYHWRLGPGANLWSQFPGGIDTYPRILEKHGYYVGSYRKSFGPGKDLPAPVAGKKVGSVDKFFKNRPDGKPFCFWFGSSDPHRSYKLGSGVASGMNPADVQVPPYYPNNQTVRSDICDYYFEVQRFDREVGELLDRLEKMGELKNTLVVMTGDHGWPFPRGKSNLYDAGARVPLAVMWGDEIKKDRRVDDFVSFVDLAPTFLAAAGVEVPSSMSGKTLLPILKSSNSGLVDGSRDHVIFGKERHTPCQEKGQLAAPCRAIRTKDFLYIHNFFPDRWPAGAPKAEIRSNWGDCDEGPTKTEILKLRDDPEGKKFYQLNFGKRPQDELYEISTDPHQIHNLADDPKYAETLKKLRTQLMAELTETGDLRMQGKGDVYESYGYRSYGGSKKKNR</sequence>
<proteinExistence type="predicted"/>
<dbReference type="PANTHER" id="PTHR43751">
    <property type="entry name" value="SULFATASE"/>
    <property type="match status" value="1"/>
</dbReference>
<evidence type="ECO:0000313" key="3">
    <source>
        <dbReference type="EMBL" id="BDS06649.1"/>
    </source>
</evidence>
<dbReference type="InterPro" id="IPR017850">
    <property type="entry name" value="Alkaline_phosphatase_core_sf"/>
</dbReference>
<dbReference type="Pfam" id="PF00884">
    <property type="entry name" value="Sulfatase"/>
    <property type="match status" value="2"/>
</dbReference>
<feature type="domain" description="Sulfatase N-terminal" evidence="2">
    <location>
        <begin position="144"/>
        <end position="290"/>
    </location>
</feature>
<keyword evidence="1" id="KW-0732">Signal</keyword>
<evidence type="ECO:0000256" key="1">
    <source>
        <dbReference type="SAM" id="SignalP"/>
    </source>
</evidence>
<dbReference type="EMBL" id="AP026866">
    <property type="protein sequence ID" value="BDS06649.1"/>
    <property type="molecule type" value="Genomic_DNA"/>
</dbReference>